<dbReference type="InterPro" id="IPR055170">
    <property type="entry name" value="GFO_IDH_MocA-like_dom"/>
</dbReference>
<keyword evidence="7" id="KW-1185">Reference proteome</keyword>
<dbReference type="EMBL" id="JACHNC010000001">
    <property type="protein sequence ID" value="MBB4750923.1"/>
    <property type="molecule type" value="Genomic_DNA"/>
</dbReference>
<reference evidence="5 6" key="1">
    <citation type="submission" date="2020-08" db="EMBL/GenBank/DDBJ databases">
        <title>Sequencing the genomes of 1000 actinobacteria strains.</title>
        <authorList>
            <person name="Klenk H.-P."/>
        </authorList>
    </citation>
    <scope>NUCLEOTIDE SEQUENCE [LARGE SCALE GENOMIC DNA]</scope>
    <source>
        <strain evidence="5 6">DSM 43150</strain>
    </source>
</reference>
<evidence type="ECO:0000313" key="4">
    <source>
        <dbReference type="EMBL" id="GIE43497.1"/>
    </source>
</evidence>
<keyword evidence="1" id="KW-0560">Oxidoreductase</keyword>
<name>A0A7W7HI03_9ACTN</name>
<dbReference type="SUPFAM" id="SSF51735">
    <property type="entry name" value="NAD(P)-binding Rossmann-fold domains"/>
    <property type="match status" value="1"/>
</dbReference>
<dbReference type="EMBL" id="BOMP01000107">
    <property type="protein sequence ID" value="GIE43497.1"/>
    <property type="molecule type" value="Genomic_DNA"/>
</dbReference>
<evidence type="ECO:0000259" key="2">
    <source>
        <dbReference type="Pfam" id="PF01408"/>
    </source>
</evidence>
<dbReference type="Pfam" id="PF22725">
    <property type="entry name" value="GFO_IDH_MocA_C3"/>
    <property type="match status" value="1"/>
</dbReference>
<dbReference type="InterPro" id="IPR036291">
    <property type="entry name" value="NAD(P)-bd_dom_sf"/>
</dbReference>
<dbReference type="Pfam" id="PF01408">
    <property type="entry name" value="GFO_IDH_MocA"/>
    <property type="match status" value="1"/>
</dbReference>
<evidence type="ECO:0000313" key="5">
    <source>
        <dbReference type="EMBL" id="MBB4750923.1"/>
    </source>
</evidence>
<organism evidence="5 6">
    <name type="scientific">Actinoplanes lobatus</name>
    <dbReference type="NCBI Taxonomy" id="113568"/>
    <lineage>
        <taxon>Bacteria</taxon>
        <taxon>Bacillati</taxon>
        <taxon>Actinomycetota</taxon>
        <taxon>Actinomycetes</taxon>
        <taxon>Micromonosporales</taxon>
        <taxon>Micromonosporaceae</taxon>
        <taxon>Actinoplanes</taxon>
    </lineage>
</organism>
<accession>A0A7W7HI03</accession>
<dbReference type="GO" id="GO:0016491">
    <property type="term" value="F:oxidoreductase activity"/>
    <property type="evidence" value="ECO:0007669"/>
    <property type="project" value="UniProtKB-KW"/>
</dbReference>
<evidence type="ECO:0000313" key="7">
    <source>
        <dbReference type="Proteomes" id="UP000631312"/>
    </source>
</evidence>
<evidence type="ECO:0000313" key="6">
    <source>
        <dbReference type="Proteomes" id="UP000590511"/>
    </source>
</evidence>
<dbReference type="PANTHER" id="PTHR43818:SF11">
    <property type="entry name" value="BCDNA.GH03377"/>
    <property type="match status" value="1"/>
</dbReference>
<sequence>MSESSSTLRVGVIGLGVISRFYVEAFAGVPGIRLEAVCDLRPEVLAPFAGRARRYTGHREMLAAGGIDAVVVNAPNDVHLEICRDVLNAGLPVCVEKPLALDVAGGRELSDLARARGLTLFTAFHRRYNDNVLRLRDGLPAGVPIAGLTVRYLEKIEEHAGTDSWYLDPGRCGGGCVADNGPNAYDLVRLFLGEVSVEDVRVTRDGAGVDQQAVVELRSAGGVPARVELDWAYPGETKDVTVRLADGTTVYADMLAGHSEFKSSLWHEYVAVLTDFAAAVRGEPSSHRTEDGLAALRLVEQTYAREER</sequence>
<comment type="caution">
    <text evidence="5">The sequence shown here is derived from an EMBL/GenBank/DDBJ whole genome shotgun (WGS) entry which is preliminary data.</text>
</comment>
<proteinExistence type="predicted"/>
<dbReference type="SUPFAM" id="SSF55347">
    <property type="entry name" value="Glyceraldehyde-3-phosphate dehydrogenase-like, C-terminal domain"/>
    <property type="match status" value="1"/>
</dbReference>
<gene>
    <name evidence="4" type="ORF">Alo02nite_63950</name>
    <name evidence="5" type="ORF">BJ964_005084</name>
</gene>
<dbReference type="InterPro" id="IPR050463">
    <property type="entry name" value="Gfo/Idh/MocA_oxidrdct_glycsds"/>
</dbReference>
<protein>
    <submittedName>
        <fullName evidence="4 5">Dehydrogenase</fullName>
    </submittedName>
</protein>
<dbReference type="GO" id="GO:0000166">
    <property type="term" value="F:nucleotide binding"/>
    <property type="evidence" value="ECO:0007669"/>
    <property type="project" value="InterPro"/>
</dbReference>
<dbReference type="Gene3D" id="3.30.360.10">
    <property type="entry name" value="Dihydrodipicolinate Reductase, domain 2"/>
    <property type="match status" value="1"/>
</dbReference>
<dbReference type="Proteomes" id="UP000631312">
    <property type="component" value="Unassembled WGS sequence"/>
</dbReference>
<dbReference type="AlphaFoldDB" id="A0A7W7HI03"/>
<reference evidence="4 7" key="2">
    <citation type="submission" date="2021-01" db="EMBL/GenBank/DDBJ databases">
        <title>Whole genome shotgun sequence of Actinoplanes lobatus NBRC 12513.</title>
        <authorList>
            <person name="Komaki H."/>
            <person name="Tamura T."/>
        </authorList>
    </citation>
    <scope>NUCLEOTIDE SEQUENCE [LARGE SCALE GENOMIC DNA]</scope>
    <source>
        <strain evidence="4 7">NBRC 12513</strain>
    </source>
</reference>
<dbReference type="InterPro" id="IPR000683">
    <property type="entry name" value="Gfo/Idh/MocA-like_OxRdtase_N"/>
</dbReference>
<dbReference type="Proteomes" id="UP000590511">
    <property type="component" value="Unassembled WGS sequence"/>
</dbReference>
<evidence type="ECO:0000259" key="3">
    <source>
        <dbReference type="Pfam" id="PF22725"/>
    </source>
</evidence>
<dbReference type="Gene3D" id="3.40.50.720">
    <property type="entry name" value="NAD(P)-binding Rossmann-like Domain"/>
    <property type="match status" value="1"/>
</dbReference>
<evidence type="ECO:0000256" key="1">
    <source>
        <dbReference type="ARBA" id="ARBA00023002"/>
    </source>
</evidence>
<feature type="domain" description="Gfo/Idh/MocA-like oxidoreductase N-terminal" evidence="2">
    <location>
        <begin position="8"/>
        <end position="123"/>
    </location>
</feature>
<dbReference type="RefSeq" id="WP_188123029.1">
    <property type="nucleotide sequence ID" value="NZ_BOMP01000107.1"/>
</dbReference>
<feature type="domain" description="GFO/IDH/MocA-like oxidoreductase" evidence="3">
    <location>
        <begin position="156"/>
        <end position="247"/>
    </location>
</feature>
<dbReference type="PANTHER" id="PTHR43818">
    <property type="entry name" value="BCDNA.GH03377"/>
    <property type="match status" value="1"/>
</dbReference>